<feature type="binding site" evidence="4">
    <location>
        <begin position="8"/>
        <end position="9"/>
    </location>
    <ligand>
        <name>D-ribulose 5-phosphate</name>
        <dbReference type="ChEBI" id="CHEBI:58121"/>
    </ligand>
</feature>
<dbReference type="SUPFAM" id="SSF89623">
    <property type="entry name" value="Ribose/Galactose isomerase RpiB/AlsB"/>
    <property type="match status" value="1"/>
</dbReference>
<dbReference type="PANTHER" id="PTHR30345:SF0">
    <property type="entry name" value="DNA DAMAGE-REPAIR_TOLERATION PROTEIN DRT102"/>
    <property type="match status" value="1"/>
</dbReference>
<keyword evidence="2 5" id="KW-0413">Isomerase</keyword>
<dbReference type="EC" id="5.3.1.6" evidence="5"/>
<reference evidence="5 6" key="1">
    <citation type="submission" date="2018-07" db="EMBL/GenBank/DDBJ databases">
        <title>Draft genome sequence of Ancylomarina sp. M1P.</title>
        <authorList>
            <person name="Yadav S."/>
            <person name="Villanueva L."/>
            <person name="Damste J.S.S."/>
        </authorList>
    </citation>
    <scope>NUCLEOTIDE SEQUENCE [LARGE SCALE GENOMIC DNA]</scope>
    <source>
        <strain evidence="5 6">M1P</strain>
    </source>
</reference>
<comment type="similarity">
    <text evidence="1">Belongs to the LacAB/RpiB family.</text>
</comment>
<keyword evidence="6" id="KW-1185">Reference proteome</keyword>
<dbReference type="RefSeq" id="WP_125028688.1">
    <property type="nucleotide sequence ID" value="NZ_JAPXVP010000001.1"/>
</dbReference>
<feature type="binding site" evidence="4">
    <location>
        <position position="132"/>
    </location>
    <ligand>
        <name>D-ribulose 5-phosphate</name>
        <dbReference type="ChEBI" id="CHEBI:58121"/>
    </ligand>
</feature>
<feature type="binding site" evidence="4">
    <location>
        <position position="136"/>
    </location>
    <ligand>
        <name>D-ribulose 5-phosphate</name>
        <dbReference type="ChEBI" id="CHEBI:58121"/>
    </ligand>
</feature>
<organism evidence="5 6">
    <name type="scientific">Ancylomarina euxinus</name>
    <dbReference type="NCBI Taxonomy" id="2283627"/>
    <lineage>
        <taxon>Bacteria</taxon>
        <taxon>Pseudomonadati</taxon>
        <taxon>Bacteroidota</taxon>
        <taxon>Bacteroidia</taxon>
        <taxon>Marinilabiliales</taxon>
        <taxon>Marinifilaceae</taxon>
        <taxon>Ancylomarina</taxon>
    </lineage>
</organism>
<dbReference type="InterPro" id="IPR036569">
    <property type="entry name" value="RpiB_LacA_LacB_sf"/>
</dbReference>
<dbReference type="EMBL" id="QQWG01000001">
    <property type="protein sequence ID" value="RRG24442.1"/>
    <property type="molecule type" value="Genomic_DNA"/>
</dbReference>
<dbReference type="InterPro" id="IPR004785">
    <property type="entry name" value="RpiB"/>
</dbReference>
<evidence type="ECO:0000313" key="5">
    <source>
        <dbReference type="EMBL" id="RRG24442.1"/>
    </source>
</evidence>
<accession>A0A425Y7T8</accession>
<dbReference type="GO" id="GO:0009052">
    <property type="term" value="P:pentose-phosphate shunt, non-oxidative branch"/>
    <property type="evidence" value="ECO:0007669"/>
    <property type="project" value="TreeGrafter"/>
</dbReference>
<dbReference type="PIRSF" id="PIRSF005384">
    <property type="entry name" value="RpiB_LacA_B"/>
    <property type="match status" value="1"/>
</dbReference>
<feature type="binding site" evidence="4">
    <location>
        <position position="109"/>
    </location>
    <ligand>
        <name>D-ribulose 5-phosphate</name>
        <dbReference type="ChEBI" id="CHEBI:58121"/>
    </ligand>
</feature>
<dbReference type="NCBIfam" id="TIGR01120">
    <property type="entry name" value="rpiB"/>
    <property type="match status" value="1"/>
</dbReference>
<evidence type="ECO:0000256" key="1">
    <source>
        <dbReference type="ARBA" id="ARBA00008754"/>
    </source>
</evidence>
<feature type="active site" description="Proton donor" evidence="3">
    <location>
        <position position="98"/>
    </location>
</feature>
<feature type="binding site" evidence="4">
    <location>
        <begin position="66"/>
        <end position="70"/>
    </location>
    <ligand>
        <name>D-ribulose 5-phosphate</name>
        <dbReference type="ChEBI" id="CHEBI:58121"/>
    </ligand>
</feature>
<dbReference type="GO" id="GO:0004751">
    <property type="term" value="F:ribose-5-phosphate isomerase activity"/>
    <property type="evidence" value="ECO:0007669"/>
    <property type="project" value="UniProtKB-EC"/>
</dbReference>
<dbReference type="AlphaFoldDB" id="A0A425Y7T8"/>
<dbReference type="PANTHER" id="PTHR30345">
    <property type="entry name" value="RIBOSE-5-PHOSPHATE ISOMERASE B"/>
    <property type="match status" value="1"/>
</dbReference>
<dbReference type="Pfam" id="PF02502">
    <property type="entry name" value="LacAB_rpiB"/>
    <property type="match status" value="1"/>
</dbReference>
<name>A0A425Y7T8_9BACT</name>
<dbReference type="InterPro" id="IPR003500">
    <property type="entry name" value="RpiB_LacA_LacB"/>
</dbReference>
<evidence type="ECO:0000256" key="3">
    <source>
        <dbReference type="PIRSR" id="PIRSR005384-1"/>
    </source>
</evidence>
<feature type="active site" description="Proton acceptor" evidence="3">
    <location>
        <position position="65"/>
    </location>
</feature>
<dbReference type="NCBIfam" id="NF004051">
    <property type="entry name" value="PRK05571.1"/>
    <property type="match status" value="1"/>
</dbReference>
<evidence type="ECO:0000313" key="6">
    <source>
        <dbReference type="Proteomes" id="UP000285794"/>
    </source>
</evidence>
<sequence>MKIAIACDHAGFQYKNQLVEFFTQMGHEVKDFGCHSEDSMDYPDTAHPLAKALENKEFNFGFTICGSGNGITMTANKYQGIRAALCWTAEIAELARQHNNANVCGLPARFISYEEAEAIAKTFISTDFEGGRHQNRVDKIAVK</sequence>
<dbReference type="NCBIfam" id="TIGR00689">
    <property type="entry name" value="rpiB_lacA_lacB"/>
    <property type="match status" value="1"/>
</dbReference>
<feature type="binding site" evidence="4">
    <location>
        <position position="99"/>
    </location>
    <ligand>
        <name>D-ribulose 5-phosphate</name>
        <dbReference type="ChEBI" id="CHEBI:58121"/>
    </ligand>
</feature>
<comment type="caution">
    <text evidence="5">The sequence shown here is derived from an EMBL/GenBank/DDBJ whole genome shotgun (WGS) entry which is preliminary data.</text>
</comment>
<protein>
    <submittedName>
        <fullName evidence="5">Ribose 5-phosphate isomerase B</fullName>
        <ecNumber evidence="5">5.3.1.6</ecNumber>
    </submittedName>
</protein>
<gene>
    <name evidence="5" type="primary">rpiB</name>
    <name evidence="5" type="ORF">DWB61_00020</name>
</gene>
<dbReference type="OrthoDB" id="1778624at2"/>
<evidence type="ECO:0000256" key="2">
    <source>
        <dbReference type="ARBA" id="ARBA00023235"/>
    </source>
</evidence>
<dbReference type="GO" id="GO:0019316">
    <property type="term" value="P:D-allose catabolic process"/>
    <property type="evidence" value="ECO:0007669"/>
    <property type="project" value="TreeGrafter"/>
</dbReference>
<dbReference type="Gene3D" id="3.40.1400.10">
    <property type="entry name" value="Sugar-phosphate isomerase, RpiB/LacA/LacB"/>
    <property type="match status" value="1"/>
</dbReference>
<proteinExistence type="inferred from homology"/>
<dbReference type="Proteomes" id="UP000285794">
    <property type="component" value="Unassembled WGS sequence"/>
</dbReference>
<evidence type="ECO:0000256" key="4">
    <source>
        <dbReference type="PIRSR" id="PIRSR005384-2"/>
    </source>
</evidence>